<dbReference type="InterPro" id="IPR027417">
    <property type="entry name" value="P-loop_NTPase"/>
</dbReference>
<keyword evidence="4" id="KW-1185">Reference proteome</keyword>
<proteinExistence type="predicted"/>
<dbReference type="EMBL" id="JAEDAH010000030">
    <property type="protein sequence ID" value="MCA6063214.1"/>
    <property type="molecule type" value="Genomic_DNA"/>
</dbReference>
<evidence type="ECO:0000313" key="4">
    <source>
        <dbReference type="Proteomes" id="UP000714380"/>
    </source>
</evidence>
<evidence type="ECO:0000259" key="2">
    <source>
        <dbReference type="Pfam" id="PF01656"/>
    </source>
</evidence>
<gene>
    <name evidence="3" type="ORF">I9W95_06285</name>
</gene>
<comment type="caution">
    <text evidence="3">The sequence shown here is derived from an EMBL/GenBank/DDBJ whole genome shotgun (WGS) entry which is preliminary data.</text>
</comment>
<dbReference type="Gene3D" id="3.40.50.300">
    <property type="entry name" value="P-loop containing nucleotide triphosphate hydrolases"/>
    <property type="match status" value="1"/>
</dbReference>
<dbReference type="InterPro" id="IPR050678">
    <property type="entry name" value="DNA_Partitioning_ATPase"/>
</dbReference>
<name>A0ABS7ZND4_9GAMM</name>
<feature type="region of interest" description="Disordered" evidence="1">
    <location>
        <begin position="1"/>
        <end position="24"/>
    </location>
</feature>
<reference evidence="3 4" key="1">
    <citation type="submission" date="2020-12" db="EMBL/GenBank/DDBJ databases">
        <title>Novel Thalassolituus-related marine hydrocarbonoclastic bacteria mediated algae-derived hydrocarbons mineralization in twilight zone of the northern South China Sea.</title>
        <authorList>
            <person name="Dong C."/>
        </authorList>
    </citation>
    <scope>NUCLEOTIDE SEQUENCE [LARGE SCALE GENOMIC DNA]</scope>
    <source>
        <strain evidence="3 4">IMCC1826</strain>
    </source>
</reference>
<dbReference type="CDD" id="cd02042">
    <property type="entry name" value="ParAB_family"/>
    <property type="match status" value="1"/>
</dbReference>
<sequence length="255" mass="28444">MDLAQDQDQFVSDAESHQPTSPGVRVVSTTVPVRIMVANAKGGCGKTTMATNLASYFTRHTEVTALIDYDPQGSSMDWLQARDEHLPTINGIAAFQRHAPSATTRTWSLRVPARTSRIILDTPAGLAGNELSDLIQMSDMIIIPVIPSAIDIRAATGFIRDVLLSRAYRLNPKPIAVVANRVRKNTLIYAKLERFLKSLQIPFVAAFRDTQFYVRASEHGLGLIDFDQPDSRDIAEWKSLINWIEENILRARNKE</sequence>
<dbReference type="PANTHER" id="PTHR13696:SF96">
    <property type="entry name" value="COBQ_COBB_MIND_PARA NUCLEOTIDE BINDING DOMAIN-CONTAINING PROTEIN"/>
    <property type="match status" value="1"/>
</dbReference>
<feature type="compositionally biased region" description="Polar residues" evidence="1">
    <location>
        <begin position="1"/>
        <end position="10"/>
    </location>
</feature>
<evidence type="ECO:0000256" key="1">
    <source>
        <dbReference type="SAM" id="MobiDB-lite"/>
    </source>
</evidence>
<dbReference type="PANTHER" id="PTHR13696">
    <property type="entry name" value="P-LOOP CONTAINING NUCLEOSIDE TRIPHOSPHATE HYDROLASE"/>
    <property type="match status" value="1"/>
</dbReference>
<accession>A0ABS7ZND4</accession>
<dbReference type="Proteomes" id="UP000714380">
    <property type="component" value="Unassembled WGS sequence"/>
</dbReference>
<dbReference type="Pfam" id="PF01656">
    <property type="entry name" value="CbiA"/>
    <property type="match status" value="1"/>
</dbReference>
<evidence type="ECO:0000313" key="3">
    <source>
        <dbReference type="EMBL" id="MCA6063214.1"/>
    </source>
</evidence>
<organism evidence="3 4">
    <name type="scientific">Thalassolituus marinus</name>
    <dbReference type="NCBI Taxonomy" id="671053"/>
    <lineage>
        <taxon>Bacteria</taxon>
        <taxon>Pseudomonadati</taxon>
        <taxon>Pseudomonadota</taxon>
        <taxon>Gammaproteobacteria</taxon>
        <taxon>Oceanospirillales</taxon>
        <taxon>Oceanospirillaceae</taxon>
        <taxon>Thalassolituus</taxon>
    </lineage>
</organism>
<feature type="domain" description="CobQ/CobB/MinD/ParA nucleotide binding" evidence="2">
    <location>
        <begin position="35"/>
        <end position="216"/>
    </location>
</feature>
<dbReference type="SUPFAM" id="SSF52540">
    <property type="entry name" value="P-loop containing nucleoside triphosphate hydrolases"/>
    <property type="match status" value="1"/>
</dbReference>
<dbReference type="PIRSF" id="PIRSF009320">
    <property type="entry name" value="Nuc_binding_HP_1000"/>
    <property type="match status" value="1"/>
</dbReference>
<protein>
    <submittedName>
        <fullName evidence="3">ParA family protein</fullName>
    </submittedName>
</protein>
<dbReference type="InterPro" id="IPR002586">
    <property type="entry name" value="CobQ/CobB/MinD/ParA_Nub-bd_dom"/>
</dbReference>